<name>A0AAD3DJL6_9CHLO</name>
<evidence type="ECO:0000313" key="2">
    <source>
        <dbReference type="EMBL" id="GFR41942.1"/>
    </source>
</evidence>
<proteinExistence type="predicted"/>
<accession>A0AAD3DJL6</accession>
<evidence type="ECO:0000256" key="1">
    <source>
        <dbReference type="SAM" id="MobiDB-lite"/>
    </source>
</evidence>
<dbReference type="EMBL" id="BMAR01000002">
    <property type="protein sequence ID" value="GFR41942.1"/>
    <property type="molecule type" value="Genomic_DNA"/>
</dbReference>
<reference evidence="2 3" key="1">
    <citation type="journal article" date="2021" name="Sci. Rep.">
        <title>Genome sequencing of the multicellular alga Astrephomene provides insights into convergent evolution of germ-soma differentiation.</title>
        <authorList>
            <person name="Yamashita S."/>
            <person name="Yamamoto K."/>
            <person name="Matsuzaki R."/>
            <person name="Suzuki S."/>
            <person name="Yamaguchi H."/>
            <person name="Hirooka S."/>
            <person name="Minakuchi Y."/>
            <person name="Miyagishima S."/>
            <person name="Kawachi M."/>
            <person name="Toyoda A."/>
            <person name="Nozaki H."/>
        </authorList>
    </citation>
    <scope>NUCLEOTIDE SEQUENCE [LARGE SCALE GENOMIC DNA]</scope>
    <source>
        <strain evidence="2 3">NIES-4017</strain>
    </source>
</reference>
<dbReference type="Proteomes" id="UP001054857">
    <property type="component" value="Unassembled WGS sequence"/>
</dbReference>
<evidence type="ECO:0000313" key="3">
    <source>
        <dbReference type="Proteomes" id="UP001054857"/>
    </source>
</evidence>
<protein>
    <submittedName>
        <fullName evidence="2">Uncharacterized protein</fullName>
    </submittedName>
</protein>
<feature type="region of interest" description="Disordered" evidence="1">
    <location>
        <begin position="112"/>
        <end position="135"/>
    </location>
</feature>
<dbReference type="SUPFAM" id="SSF53335">
    <property type="entry name" value="S-adenosyl-L-methionine-dependent methyltransferases"/>
    <property type="match status" value="1"/>
</dbReference>
<organism evidence="2 3">
    <name type="scientific">Astrephomene gubernaculifera</name>
    <dbReference type="NCBI Taxonomy" id="47775"/>
    <lineage>
        <taxon>Eukaryota</taxon>
        <taxon>Viridiplantae</taxon>
        <taxon>Chlorophyta</taxon>
        <taxon>core chlorophytes</taxon>
        <taxon>Chlorophyceae</taxon>
        <taxon>CS clade</taxon>
        <taxon>Chlamydomonadales</taxon>
        <taxon>Astrephomenaceae</taxon>
        <taxon>Astrephomene</taxon>
    </lineage>
</organism>
<dbReference type="AlphaFoldDB" id="A0AAD3DJL6"/>
<feature type="non-terminal residue" evidence="2">
    <location>
        <position position="182"/>
    </location>
</feature>
<gene>
    <name evidence="2" type="ORF">Agub_g2736</name>
</gene>
<dbReference type="Gene3D" id="3.40.50.150">
    <property type="entry name" value="Vaccinia Virus protein VP39"/>
    <property type="match status" value="1"/>
</dbReference>
<sequence>MTVTKLRGGKFNLVLMEMGVLHYFLDLRALMRDVVSPLLSPGGRLLLREFHPASTKMLASRGRKHKVTGDYFATQPLVSVDVAYSKYEEEASAATATATAATADDMGTVISDSSYSPGSSSTGSCSSIGSSSNGVSPRARVLERRWGLGEVVSAVAGAGLRVVLLEEEAGVRLDDAGVPKTY</sequence>
<comment type="caution">
    <text evidence="2">The sequence shown here is derived from an EMBL/GenBank/DDBJ whole genome shotgun (WGS) entry which is preliminary data.</text>
</comment>
<keyword evidence="3" id="KW-1185">Reference proteome</keyword>
<dbReference type="InterPro" id="IPR029063">
    <property type="entry name" value="SAM-dependent_MTases_sf"/>
</dbReference>